<organism evidence="2">
    <name type="scientific">Hexamita inflata</name>
    <dbReference type="NCBI Taxonomy" id="28002"/>
    <lineage>
        <taxon>Eukaryota</taxon>
        <taxon>Metamonada</taxon>
        <taxon>Diplomonadida</taxon>
        <taxon>Hexamitidae</taxon>
        <taxon>Hexamitinae</taxon>
        <taxon>Hexamita</taxon>
    </lineage>
</organism>
<dbReference type="AlphaFoldDB" id="A0AA86QD88"/>
<evidence type="ECO:0000313" key="3">
    <source>
        <dbReference type="EMBL" id="CAL6053755.1"/>
    </source>
</evidence>
<proteinExistence type="predicted"/>
<evidence type="ECO:0000313" key="2">
    <source>
        <dbReference type="EMBL" id="CAI9949925.1"/>
    </source>
</evidence>
<dbReference type="EMBL" id="CAXDID020000198">
    <property type="protein sequence ID" value="CAL6053755.1"/>
    <property type="molecule type" value="Genomic_DNA"/>
</dbReference>
<reference evidence="2" key="1">
    <citation type="submission" date="2023-06" db="EMBL/GenBank/DDBJ databases">
        <authorList>
            <person name="Kurt Z."/>
        </authorList>
    </citation>
    <scope>NUCLEOTIDE SEQUENCE</scope>
</reference>
<reference evidence="3 4" key="2">
    <citation type="submission" date="2024-07" db="EMBL/GenBank/DDBJ databases">
        <authorList>
            <person name="Akdeniz Z."/>
        </authorList>
    </citation>
    <scope>NUCLEOTIDE SEQUENCE [LARGE SCALE GENOMIC DNA]</scope>
</reference>
<keyword evidence="1" id="KW-1133">Transmembrane helix</keyword>
<evidence type="ECO:0000313" key="4">
    <source>
        <dbReference type="Proteomes" id="UP001642409"/>
    </source>
</evidence>
<keyword evidence="1" id="KW-0472">Membrane</keyword>
<evidence type="ECO:0000256" key="1">
    <source>
        <dbReference type="SAM" id="Phobius"/>
    </source>
</evidence>
<keyword evidence="1" id="KW-0812">Transmembrane</keyword>
<feature type="transmembrane region" description="Helical" evidence="1">
    <location>
        <begin position="120"/>
        <end position="138"/>
    </location>
</feature>
<gene>
    <name evidence="2" type="ORF">HINF_LOCUS37570</name>
    <name evidence="3" type="ORF">HINF_LOCUS45611</name>
</gene>
<feature type="transmembrane region" description="Helical" evidence="1">
    <location>
        <begin position="27"/>
        <end position="44"/>
    </location>
</feature>
<dbReference type="Proteomes" id="UP001642409">
    <property type="component" value="Unassembled WGS sequence"/>
</dbReference>
<sequence>MPIKLPIDSINTQIVGGPSENTRGQQFGVLIHFILSPVILNATFRFQNFHKLLRQFSLAPQGQGISIWIQIACSQHLRLTEGIDIERIFRANEIRYIKILLLFLILNQLRGFCSRCRNRVQNIIFFLKLIIFIVLLSTI</sequence>
<name>A0AA86QD88_9EUKA</name>
<dbReference type="EMBL" id="CATOUU010000805">
    <property type="protein sequence ID" value="CAI9949925.1"/>
    <property type="molecule type" value="Genomic_DNA"/>
</dbReference>
<keyword evidence="4" id="KW-1185">Reference proteome</keyword>
<comment type="caution">
    <text evidence="2">The sequence shown here is derived from an EMBL/GenBank/DDBJ whole genome shotgun (WGS) entry which is preliminary data.</text>
</comment>
<protein>
    <submittedName>
        <fullName evidence="3">Hypothetical_protein</fullName>
    </submittedName>
</protein>
<accession>A0AA86QD88</accession>